<dbReference type="InterPro" id="IPR048228">
    <property type="entry name" value="HelD_bacillota"/>
</dbReference>
<keyword evidence="2 5" id="KW-0378">Hydrolase</keyword>
<protein>
    <submittedName>
        <fullName evidence="8">DNA helicase IV</fullName>
    </submittedName>
</protein>
<proteinExistence type="predicted"/>
<accession>A0ABP3KW80</accession>
<keyword evidence="6" id="KW-0175">Coiled coil</keyword>
<dbReference type="Pfam" id="PF13538">
    <property type="entry name" value="UvrD_C_2"/>
    <property type="match status" value="1"/>
</dbReference>
<gene>
    <name evidence="8" type="primary">helD</name>
    <name evidence="8" type="ORF">GCM10008986_12250</name>
</gene>
<keyword evidence="1 5" id="KW-0547">Nucleotide-binding</keyword>
<evidence type="ECO:0000313" key="9">
    <source>
        <dbReference type="Proteomes" id="UP001500880"/>
    </source>
</evidence>
<evidence type="ECO:0000256" key="1">
    <source>
        <dbReference type="ARBA" id="ARBA00022741"/>
    </source>
</evidence>
<dbReference type="RefSeq" id="WP_343838781.1">
    <property type="nucleotide sequence ID" value="NZ_BAAADO010000002.1"/>
</dbReference>
<organism evidence="8 9">
    <name type="scientific">Salinibacillus aidingensis</name>
    <dbReference type="NCBI Taxonomy" id="237684"/>
    <lineage>
        <taxon>Bacteria</taxon>
        <taxon>Bacillati</taxon>
        <taxon>Bacillota</taxon>
        <taxon>Bacilli</taxon>
        <taxon>Bacillales</taxon>
        <taxon>Bacillaceae</taxon>
        <taxon>Salinibacillus</taxon>
    </lineage>
</organism>
<evidence type="ECO:0000259" key="7">
    <source>
        <dbReference type="PROSITE" id="PS51198"/>
    </source>
</evidence>
<evidence type="ECO:0000256" key="6">
    <source>
        <dbReference type="SAM" id="Coils"/>
    </source>
</evidence>
<name>A0ABP3KW80_9BACI</name>
<dbReference type="EMBL" id="BAAADO010000002">
    <property type="protein sequence ID" value="GAA0488184.1"/>
    <property type="molecule type" value="Genomic_DNA"/>
</dbReference>
<dbReference type="PROSITE" id="PS51198">
    <property type="entry name" value="UVRD_HELICASE_ATP_BIND"/>
    <property type="match status" value="1"/>
</dbReference>
<dbReference type="SUPFAM" id="SSF52540">
    <property type="entry name" value="P-loop containing nucleoside triphosphate hydrolases"/>
    <property type="match status" value="1"/>
</dbReference>
<evidence type="ECO:0000256" key="5">
    <source>
        <dbReference type="PROSITE-ProRule" id="PRU00560"/>
    </source>
</evidence>
<evidence type="ECO:0000256" key="4">
    <source>
        <dbReference type="ARBA" id="ARBA00022840"/>
    </source>
</evidence>
<dbReference type="Pfam" id="PF00580">
    <property type="entry name" value="UvrD-helicase"/>
    <property type="match status" value="1"/>
</dbReference>
<dbReference type="Proteomes" id="UP001500880">
    <property type="component" value="Unassembled WGS sequence"/>
</dbReference>
<dbReference type="PANTHER" id="PTHR11070:SF17">
    <property type="entry name" value="DNA HELICASE IV"/>
    <property type="match status" value="1"/>
</dbReference>
<dbReference type="GO" id="GO:0004386">
    <property type="term" value="F:helicase activity"/>
    <property type="evidence" value="ECO:0007669"/>
    <property type="project" value="UniProtKB-KW"/>
</dbReference>
<dbReference type="InterPro" id="IPR014016">
    <property type="entry name" value="UvrD-like_ATP-bd"/>
</dbReference>
<reference evidence="9" key="1">
    <citation type="journal article" date="2019" name="Int. J. Syst. Evol. Microbiol.">
        <title>The Global Catalogue of Microorganisms (GCM) 10K type strain sequencing project: providing services to taxonomists for standard genome sequencing and annotation.</title>
        <authorList>
            <consortium name="The Broad Institute Genomics Platform"/>
            <consortium name="The Broad Institute Genome Sequencing Center for Infectious Disease"/>
            <person name="Wu L."/>
            <person name="Ma J."/>
        </authorList>
    </citation>
    <scope>NUCLEOTIDE SEQUENCE [LARGE SCALE GENOMIC DNA]</scope>
    <source>
        <strain evidence="9">JCM 12389</strain>
    </source>
</reference>
<dbReference type="Gene3D" id="3.40.50.300">
    <property type="entry name" value="P-loop containing nucleotide triphosphate hydrolases"/>
    <property type="match status" value="2"/>
</dbReference>
<keyword evidence="3 5" id="KW-0347">Helicase</keyword>
<keyword evidence="4 5" id="KW-0067">ATP-binding</keyword>
<evidence type="ECO:0000256" key="3">
    <source>
        <dbReference type="ARBA" id="ARBA00022806"/>
    </source>
</evidence>
<dbReference type="NCBIfam" id="NF041464">
    <property type="entry name" value="HelD_BACSU"/>
    <property type="match status" value="1"/>
</dbReference>
<dbReference type="InterPro" id="IPR000212">
    <property type="entry name" value="DNA_helicase_UvrD/REP"/>
</dbReference>
<sequence>MDEQNQERLAEEHRIRNVQKEIDKVIQKLKTNVGEVKDRVLELRKNFWEDVTVNLDEPDDVIETQASIKQQAELLSERERSHGQWSERLKTLDKLKDNPYFGRIDFLEDGEKETDQIYIGISSLMDANEENFLIYDWRAPISSMYYDYPPGRAEYETVEGTIEGEIKLKRQFIIRNGKLEGMFNTGITIGDHLLQSVLGQNASETMESIVATIQKEQNQIIRNENNKILIVQGVAGSGKTSAALQRVAYLLYRHRQSLTSENILLFSPNPLFNSYVANVLPELGEANMKQTTFQEYLEKRLRESFKIETPFEQMERYLTRRFDGQYEEKMAAIHFKSSLTFKQLLDNFLDALSAEGIQFRNITFKGRVLVSKDEIYHYFYSLDSHVTIAHRMDEVCDWILEKLAEVEKTERQKDWVLSEIELLDKEDYAQAFQELDQQKNFNDETFDDYEREEQKLRKWVVRRRMNPLRRKIKRLQFVNVRLTYLKFYQEWSHYDFNQENLPREWGVISGQSIENLSRKFLSWEEVTPYLYVHDHLLGSMKDRGIRHVFIDEAQDYSPFQFAYLKDKFPSSQMTVLGDVNQAIYAHALLGDTVIDASHEEKMEKITLMKSYRSTKPIVEFTRHIVEGGDRIQAFNRDGKVPLLKIVSEEGHLSASIKNTIQELQSRGHETIAVICHSMQEAEKAYHQLQEQLSVSLIDEETTTFEKGIVIVPTYLAKGIEFDAVILYNASEHVYQDELERNLFYTACTRAMHELVMMSAGAPCTFIHEVPKDKYEVVKD</sequence>
<dbReference type="InterPro" id="IPR027785">
    <property type="entry name" value="UvrD-like_helicase_C"/>
</dbReference>
<dbReference type="PANTHER" id="PTHR11070">
    <property type="entry name" value="UVRD / RECB / PCRA DNA HELICASE FAMILY MEMBER"/>
    <property type="match status" value="1"/>
</dbReference>
<comment type="caution">
    <text evidence="8">The sequence shown here is derived from an EMBL/GenBank/DDBJ whole genome shotgun (WGS) entry which is preliminary data.</text>
</comment>
<dbReference type="InterPro" id="IPR027417">
    <property type="entry name" value="P-loop_NTPase"/>
</dbReference>
<keyword evidence="9" id="KW-1185">Reference proteome</keyword>
<feature type="domain" description="UvrD-like helicase ATP-binding" evidence="7">
    <location>
        <begin position="212"/>
        <end position="614"/>
    </location>
</feature>
<evidence type="ECO:0000256" key="2">
    <source>
        <dbReference type="ARBA" id="ARBA00022801"/>
    </source>
</evidence>
<feature type="binding site" evidence="5">
    <location>
        <begin position="233"/>
        <end position="240"/>
    </location>
    <ligand>
        <name>ATP</name>
        <dbReference type="ChEBI" id="CHEBI:30616"/>
    </ligand>
</feature>
<evidence type="ECO:0000313" key="8">
    <source>
        <dbReference type="EMBL" id="GAA0488184.1"/>
    </source>
</evidence>
<feature type="coiled-coil region" evidence="6">
    <location>
        <begin position="1"/>
        <end position="46"/>
    </location>
</feature>